<reference evidence="3 4" key="1">
    <citation type="submission" date="2023-11" db="EMBL/GenBank/DDBJ databases">
        <title>Genome sequence of Microbacterium rhizosphaerae KACC 19337.</title>
        <authorList>
            <person name="Choi H."/>
            <person name="Kim S."/>
            <person name="Kim Y."/>
            <person name="Kwon S.-W."/>
            <person name="Heo J."/>
        </authorList>
    </citation>
    <scope>NUCLEOTIDE SEQUENCE [LARGE SCALE GENOMIC DNA]</scope>
    <source>
        <strain evidence="3 4">KACC 19337</strain>
    </source>
</reference>
<keyword evidence="2" id="KW-0812">Transmembrane</keyword>
<keyword evidence="4" id="KW-1185">Reference proteome</keyword>
<dbReference type="RefSeq" id="WP_320940664.1">
    <property type="nucleotide sequence ID" value="NZ_BAABEU010000010.1"/>
</dbReference>
<evidence type="ECO:0000313" key="3">
    <source>
        <dbReference type="EMBL" id="WPR87942.1"/>
    </source>
</evidence>
<feature type="transmembrane region" description="Helical" evidence="2">
    <location>
        <begin position="192"/>
        <end position="211"/>
    </location>
</feature>
<name>A0ABZ0SG27_9MICO</name>
<gene>
    <name evidence="3" type="ORF">SM116_09030</name>
</gene>
<keyword evidence="2" id="KW-1133">Transmembrane helix</keyword>
<evidence type="ECO:0000256" key="2">
    <source>
        <dbReference type="SAM" id="Phobius"/>
    </source>
</evidence>
<feature type="transmembrane region" description="Helical" evidence="2">
    <location>
        <begin position="132"/>
        <end position="154"/>
    </location>
</feature>
<protein>
    <recommendedName>
        <fullName evidence="5">DUF5671 domain-containing protein</fullName>
    </recommendedName>
</protein>
<sequence>MMARARRRAPASPAPAEPVDATPDEEPAPPPALGFEKWMGFLSTIVAPATLITALLFYFGYVSSRTFFLYFGVDVDMLGLSTQQFVMRSPGALFIPVMVLLILASVLILVHHVVRRRLLRRPEASRRRAVRAIAWAGGILLGIGLALAFGYALIGTWDLYALATSVCLAAGAGLSAYAAATSRAVAGGTQGRAVVVLLVAVMVAGTFWATATIAEFWGRGQARVLAADLSTLPAVVLDTKERLFPGNDAITVTSLAPDTKDDAGKYLYRYFGLRLLVRGGDYLFLVPDHWSKDASTLVLPIGDDIRVRFRFFPDANPPD</sequence>
<feature type="transmembrane region" description="Helical" evidence="2">
    <location>
        <begin position="160"/>
        <end position="180"/>
    </location>
</feature>
<feature type="transmembrane region" description="Helical" evidence="2">
    <location>
        <begin position="38"/>
        <end position="60"/>
    </location>
</feature>
<dbReference type="Proteomes" id="UP001323798">
    <property type="component" value="Chromosome"/>
</dbReference>
<accession>A0ABZ0SG27</accession>
<feature type="region of interest" description="Disordered" evidence="1">
    <location>
        <begin position="1"/>
        <end position="27"/>
    </location>
</feature>
<evidence type="ECO:0000313" key="4">
    <source>
        <dbReference type="Proteomes" id="UP001323798"/>
    </source>
</evidence>
<dbReference type="EMBL" id="CP139368">
    <property type="protein sequence ID" value="WPR87942.1"/>
    <property type="molecule type" value="Genomic_DNA"/>
</dbReference>
<organism evidence="3 4">
    <name type="scientific">Microbacterium rhizosphaerae</name>
    <dbReference type="NCBI Taxonomy" id="1678237"/>
    <lineage>
        <taxon>Bacteria</taxon>
        <taxon>Bacillati</taxon>
        <taxon>Actinomycetota</taxon>
        <taxon>Actinomycetes</taxon>
        <taxon>Micrococcales</taxon>
        <taxon>Microbacteriaceae</taxon>
        <taxon>Microbacterium</taxon>
    </lineage>
</organism>
<evidence type="ECO:0000256" key="1">
    <source>
        <dbReference type="SAM" id="MobiDB-lite"/>
    </source>
</evidence>
<proteinExistence type="predicted"/>
<feature type="transmembrane region" description="Helical" evidence="2">
    <location>
        <begin position="92"/>
        <end position="111"/>
    </location>
</feature>
<evidence type="ECO:0008006" key="5">
    <source>
        <dbReference type="Google" id="ProtNLM"/>
    </source>
</evidence>
<keyword evidence="2" id="KW-0472">Membrane</keyword>